<protein>
    <submittedName>
        <fullName evidence="1">Uncharacterized protein</fullName>
    </submittedName>
</protein>
<dbReference type="AlphaFoldDB" id="A0A0E3PXJ9"/>
<sequence>MSKIFICTIFLILLIFCVGCIETEKKAILEGIENNNSTNEVQIAIVEDYYKELDKAGEMASYINNMKLIDYYNRPRIIYQFDEEVFYMNESELAKLEYERGIITIKRQSLHFVNLNKIEEFGTSNYTNTHINSVVYTAFTPMYNLDDEQTNCIIFSRNILLKHCSTETEKNTLNEYFKTIDTWSKFRDILVYANVPMSNNSDGNRTFVIDNVEGMNVITGLEWKQADLEQYFEFLDSSGFDSSDDMLIFARQFRIAKQNINNESSDREQKLISDAREFVISNFPQNSSNIKKTDVQMYFNQCDVKSNITKSASKFSSARLQVILNYIT</sequence>
<gene>
    <name evidence="1" type="ORF">MSMAW_1514</name>
</gene>
<evidence type="ECO:0000313" key="1">
    <source>
        <dbReference type="EMBL" id="AKB40505.1"/>
    </source>
</evidence>
<dbReference type="EMBL" id="CP009509">
    <property type="protein sequence ID" value="AKB40505.1"/>
    <property type="molecule type" value="Genomic_DNA"/>
</dbReference>
<reference evidence="1 2" key="1">
    <citation type="submission" date="2014-07" db="EMBL/GenBank/DDBJ databases">
        <title>Methanogenic archaea and the global carbon cycle.</title>
        <authorList>
            <person name="Henriksen J.R."/>
            <person name="Luke J."/>
            <person name="Reinhart S."/>
            <person name="Benedict M.N."/>
            <person name="Youngblut N.D."/>
            <person name="Metcalf M.E."/>
            <person name="Whitaker R.J."/>
            <person name="Metcalf W.W."/>
        </authorList>
    </citation>
    <scope>NUCLEOTIDE SEQUENCE [LARGE SCALE GENOMIC DNA]</scope>
    <source>
        <strain evidence="1 2">WWM610</strain>
    </source>
</reference>
<dbReference type="HOGENOM" id="CLU_932583_0_0_2"/>
<name>A0A0E3PXJ9_METMZ</name>
<dbReference type="Proteomes" id="UP000033058">
    <property type="component" value="Chromosome"/>
</dbReference>
<accession>A0A0E3PXJ9</accession>
<organism evidence="1 2">
    <name type="scientific">Methanosarcina mazei WWM610</name>
    <dbReference type="NCBI Taxonomy" id="1434117"/>
    <lineage>
        <taxon>Archaea</taxon>
        <taxon>Methanobacteriati</taxon>
        <taxon>Methanobacteriota</taxon>
        <taxon>Stenosarchaea group</taxon>
        <taxon>Methanomicrobia</taxon>
        <taxon>Methanosarcinales</taxon>
        <taxon>Methanosarcinaceae</taxon>
        <taxon>Methanosarcina</taxon>
    </lineage>
</organism>
<dbReference type="PATRIC" id="fig|1434117.4.peg.1925"/>
<evidence type="ECO:0000313" key="2">
    <source>
        <dbReference type="Proteomes" id="UP000033058"/>
    </source>
</evidence>
<proteinExistence type="predicted"/>